<dbReference type="InterPro" id="IPR014710">
    <property type="entry name" value="RmlC-like_jellyroll"/>
</dbReference>
<dbReference type="PANTHER" id="PTHR43280">
    <property type="entry name" value="ARAC-FAMILY TRANSCRIPTIONAL REGULATOR"/>
    <property type="match status" value="1"/>
</dbReference>
<dbReference type="InterPro" id="IPR020449">
    <property type="entry name" value="Tscrpt_reg_AraC-type_HTH"/>
</dbReference>
<dbReference type="Gene3D" id="1.10.10.60">
    <property type="entry name" value="Homeodomain-like"/>
    <property type="match status" value="2"/>
</dbReference>
<dbReference type="SMART" id="SM00342">
    <property type="entry name" value="HTH_ARAC"/>
    <property type="match status" value="1"/>
</dbReference>
<gene>
    <name evidence="5" type="ORF">FYJ58_00310</name>
</gene>
<keyword evidence="2" id="KW-0238">DNA-binding</keyword>
<evidence type="ECO:0000256" key="2">
    <source>
        <dbReference type="ARBA" id="ARBA00023125"/>
    </source>
</evidence>
<dbReference type="InterPro" id="IPR018062">
    <property type="entry name" value="HTH_AraC-typ_CS"/>
</dbReference>
<dbReference type="Pfam" id="PF02311">
    <property type="entry name" value="AraC_binding"/>
    <property type="match status" value="1"/>
</dbReference>
<keyword evidence="3" id="KW-0804">Transcription</keyword>
<dbReference type="AlphaFoldDB" id="A0A6L5XU75"/>
<dbReference type="GO" id="GO:0043565">
    <property type="term" value="F:sequence-specific DNA binding"/>
    <property type="evidence" value="ECO:0007669"/>
    <property type="project" value="InterPro"/>
</dbReference>
<sequence length="279" mass="32779">MAHVQYSITNIYNQSPIERLLYISSASYGKDWISMLHSHSFTELFYVIDGNGYFCTENEEISIQKDSLIIINPNVKHTEKSSTEKALTYIVLGIDNLRFEFKNPTSTSFQSYNFEEYRNEILPILQTMLSEVKQKKKNYEQICQHYFMVFLLKMLRITEEEFSFSSSKDVPTECEAIKEYIDTHYQETITLDTLTNVSHLNKFYLTHIFSKAYGISPINYLLERRILHSKELLKNSDFSITQIAHVTGFSSSNYFSQSFKKYTGTTPKGYRQKYNIKRK</sequence>
<evidence type="ECO:0000256" key="3">
    <source>
        <dbReference type="ARBA" id="ARBA00023163"/>
    </source>
</evidence>
<reference evidence="5 6" key="1">
    <citation type="submission" date="2019-08" db="EMBL/GenBank/DDBJ databases">
        <title>In-depth cultivation of the pig gut microbiome towards novel bacterial diversity and tailored functional studies.</title>
        <authorList>
            <person name="Wylensek D."/>
            <person name="Hitch T.C.A."/>
            <person name="Clavel T."/>
        </authorList>
    </citation>
    <scope>NUCLEOTIDE SEQUENCE [LARGE SCALE GENOMIC DNA]</scope>
    <source>
        <strain evidence="5 6">WCA-693-APC-MOT-I</strain>
    </source>
</reference>
<evidence type="ECO:0000313" key="6">
    <source>
        <dbReference type="Proteomes" id="UP000482209"/>
    </source>
</evidence>
<protein>
    <submittedName>
        <fullName evidence="5">AraC family transcriptional regulator</fullName>
    </submittedName>
</protein>
<dbReference type="InterPro" id="IPR018060">
    <property type="entry name" value="HTH_AraC"/>
</dbReference>
<proteinExistence type="predicted"/>
<dbReference type="PANTHER" id="PTHR43280:SF28">
    <property type="entry name" value="HTH-TYPE TRANSCRIPTIONAL ACTIVATOR RHAS"/>
    <property type="match status" value="1"/>
</dbReference>
<evidence type="ECO:0000259" key="4">
    <source>
        <dbReference type="PROSITE" id="PS01124"/>
    </source>
</evidence>
<dbReference type="Gene3D" id="2.60.120.10">
    <property type="entry name" value="Jelly Rolls"/>
    <property type="match status" value="1"/>
</dbReference>
<feature type="domain" description="HTH araC/xylS-type" evidence="4">
    <location>
        <begin position="175"/>
        <end position="273"/>
    </location>
</feature>
<comment type="caution">
    <text evidence="5">The sequence shown here is derived from an EMBL/GenBank/DDBJ whole genome shotgun (WGS) entry which is preliminary data.</text>
</comment>
<dbReference type="RefSeq" id="WP_154515526.1">
    <property type="nucleotide sequence ID" value="NZ_VUMT01000001.1"/>
</dbReference>
<dbReference type="SUPFAM" id="SSF51215">
    <property type="entry name" value="Regulatory protein AraC"/>
    <property type="match status" value="1"/>
</dbReference>
<keyword evidence="6" id="KW-1185">Reference proteome</keyword>
<dbReference type="Proteomes" id="UP000482209">
    <property type="component" value="Unassembled WGS sequence"/>
</dbReference>
<organism evidence="5 6">
    <name type="scientific">Velocimicrobium porci</name>
    <dbReference type="NCBI Taxonomy" id="2606634"/>
    <lineage>
        <taxon>Bacteria</taxon>
        <taxon>Bacillati</taxon>
        <taxon>Bacillota</taxon>
        <taxon>Clostridia</taxon>
        <taxon>Lachnospirales</taxon>
        <taxon>Lachnospiraceae</taxon>
        <taxon>Velocimicrobium</taxon>
    </lineage>
</organism>
<dbReference type="PRINTS" id="PR00032">
    <property type="entry name" value="HTHARAC"/>
</dbReference>
<dbReference type="Pfam" id="PF12833">
    <property type="entry name" value="HTH_18"/>
    <property type="match status" value="1"/>
</dbReference>
<dbReference type="SUPFAM" id="SSF46689">
    <property type="entry name" value="Homeodomain-like"/>
    <property type="match status" value="2"/>
</dbReference>
<accession>A0A6L5XU75</accession>
<evidence type="ECO:0000256" key="1">
    <source>
        <dbReference type="ARBA" id="ARBA00023015"/>
    </source>
</evidence>
<name>A0A6L5XU75_9FIRM</name>
<dbReference type="InterPro" id="IPR003313">
    <property type="entry name" value="AraC-bd"/>
</dbReference>
<dbReference type="PROSITE" id="PS00041">
    <property type="entry name" value="HTH_ARAC_FAMILY_1"/>
    <property type="match status" value="1"/>
</dbReference>
<dbReference type="InterPro" id="IPR009057">
    <property type="entry name" value="Homeodomain-like_sf"/>
</dbReference>
<dbReference type="InterPro" id="IPR037923">
    <property type="entry name" value="HTH-like"/>
</dbReference>
<evidence type="ECO:0000313" key="5">
    <source>
        <dbReference type="EMBL" id="MSS62336.1"/>
    </source>
</evidence>
<dbReference type="EMBL" id="VUMT01000001">
    <property type="protein sequence ID" value="MSS62336.1"/>
    <property type="molecule type" value="Genomic_DNA"/>
</dbReference>
<keyword evidence="1" id="KW-0805">Transcription regulation</keyword>
<dbReference type="PROSITE" id="PS01124">
    <property type="entry name" value="HTH_ARAC_FAMILY_2"/>
    <property type="match status" value="1"/>
</dbReference>
<dbReference type="GO" id="GO:0003700">
    <property type="term" value="F:DNA-binding transcription factor activity"/>
    <property type="evidence" value="ECO:0007669"/>
    <property type="project" value="InterPro"/>
</dbReference>